<dbReference type="InterPro" id="IPR036249">
    <property type="entry name" value="Thioredoxin-like_sf"/>
</dbReference>
<comment type="subcellular location">
    <subcellularLocation>
        <location evidence="1">Cell envelope</location>
    </subcellularLocation>
</comment>
<dbReference type="RefSeq" id="WP_027291838.1">
    <property type="nucleotide sequence ID" value="NZ_DBEWVC010000188.1"/>
</dbReference>
<dbReference type="InterPro" id="IPR013766">
    <property type="entry name" value="Thioredoxin_domain"/>
</dbReference>
<evidence type="ECO:0000256" key="5">
    <source>
        <dbReference type="SAM" id="SignalP"/>
    </source>
</evidence>
<dbReference type="InterPro" id="IPR050553">
    <property type="entry name" value="Thioredoxin_ResA/DsbE_sf"/>
</dbReference>
<evidence type="ECO:0000259" key="6">
    <source>
        <dbReference type="PROSITE" id="PS51352"/>
    </source>
</evidence>
<dbReference type="CDD" id="cd02966">
    <property type="entry name" value="TlpA_like_family"/>
    <property type="match status" value="1"/>
</dbReference>
<dbReference type="PANTHER" id="PTHR42852:SF6">
    <property type="entry name" value="THIOL:DISULFIDE INTERCHANGE PROTEIN DSBE"/>
    <property type="match status" value="1"/>
</dbReference>
<proteinExistence type="predicted"/>
<protein>
    <submittedName>
        <fullName evidence="7">Cytochrome c biogenesis protein CcmG</fullName>
    </submittedName>
</protein>
<dbReference type="Gene3D" id="3.40.30.10">
    <property type="entry name" value="Glutaredoxin"/>
    <property type="match status" value="1"/>
</dbReference>
<keyword evidence="2" id="KW-0201">Cytochrome c-type biogenesis</keyword>
<evidence type="ECO:0000256" key="3">
    <source>
        <dbReference type="ARBA" id="ARBA00023157"/>
    </source>
</evidence>
<accession>A0A379MTP1</accession>
<dbReference type="Pfam" id="PF00578">
    <property type="entry name" value="AhpC-TSA"/>
    <property type="match status" value="1"/>
</dbReference>
<dbReference type="Proteomes" id="UP000255233">
    <property type="component" value="Unassembled WGS sequence"/>
</dbReference>
<keyword evidence="8" id="KW-1185">Reference proteome</keyword>
<keyword evidence="4" id="KW-0676">Redox-active center</keyword>
<evidence type="ECO:0000256" key="1">
    <source>
        <dbReference type="ARBA" id="ARBA00004196"/>
    </source>
</evidence>
<feature type="chain" id="PRO_5016896227" evidence="5">
    <location>
        <begin position="19"/>
        <end position="416"/>
    </location>
</feature>
<reference evidence="7 8" key="1">
    <citation type="submission" date="2018-06" db="EMBL/GenBank/DDBJ databases">
        <authorList>
            <consortium name="Pathogen Informatics"/>
            <person name="Doyle S."/>
        </authorList>
    </citation>
    <scope>NUCLEOTIDE SEQUENCE [LARGE SCALE GENOMIC DNA]</scope>
    <source>
        <strain evidence="7 8">NCTC11190</strain>
    </source>
</reference>
<name>A0A379MTP1_9BACT</name>
<keyword evidence="5" id="KW-0732">Signal</keyword>
<dbReference type="PROSITE" id="PS51352">
    <property type="entry name" value="THIOREDOXIN_2"/>
    <property type="match status" value="1"/>
</dbReference>
<dbReference type="EMBL" id="UGVL01000001">
    <property type="protein sequence ID" value="SUE34109.1"/>
    <property type="molecule type" value="Genomic_DNA"/>
</dbReference>
<dbReference type="PROSITE" id="PS00194">
    <property type="entry name" value="THIOREDOXIN_1"/>
    <property type="match status" value="1"/>
</dbReference>
<dbReference type="STRING" id="880526.GCA_000427365_02326"/>
<dbReference type="GO" id="GO:0030313">
    <property type="term" value="C:cell envelope"/>
    <property type="evidence" value="ECO:0007669"/>
    <property type="project" value="UniProtKB-SubCell"/>
</dbReference>
<dbReference type="GO" id="GO:0017004">
    <property type="term" value="P:cytochrome complex assembly"/>
    <property type="evidence" value="ECO:0007669"/>
    <property type="project" value="UniProtKB-KW"/>
</dbReference>
<gene>
    <name evidence="7" type="primary">dsbE</name>
    <name evidence="7" type="ORF">NCTC11190_01326</name>
</gene>
<feature type="signal peptide" evidence="5">
    <location>
        <begin position="1"/>
        <end position="18"/>
    </location>
</feature>
<organism evidence="7 8">
    <name type="scientific">Rikenella microfusus</name>
    <dbReference type="NCBI Taxonomy" id="28139"/>
    <lineage>
        <taxon>Bacteria</taxon>
        <taxon>Pseudomonadati</taxon>
        <taxon>Bacteroidota</taxon>
        <taxon>Bacteroidia</taxon>
        <taxon>Bacteroidales</taxon>
        <taxon>Rikenellaceae</taxon>
        <taxon>Rikenella</taxon>
    </lineage>
</organism>
<dbReference type="OrthoDB" id="1069091at2"/>
<dbReference type="GO" id="GO:0016209">
    <property type="term" value="F:antioxidant activity"/>
    <property type="evidence" value="ECO:0007669"/>
    <property type="project" value="InterPro"/>
</dbReference>
<dbReference type="InterPro" id="IPR017937">
    <property type="entry name" value="Thioredoxin_CS"/>
</dbReference>
<dbReference type="InterPro" id="IPR000866">
    <property type="entry name" value="AhpC/TSA"/>
</dbReference>
<keyword evidence="3" id="KW-1015">Disulfide bond</keyword>
<sequence length="416" mass="47379">MKKHFTALSLLLTAGILAANARQLRTTVIEGTVVDRPYSRTILLAPAGQDMRVNPPQEIPIRNGHFRHTFEASPQAYELAFADEWQNGSWQPVVFFPDTDTVRMTLYPMDSASMNRITGGADNRELRYLDSVFTCETPVFTAWVSLQKARSQNGTYYNAAARTLLERLDHEQNRSTKDSLWKIWYDMRETHTHLSPEAAATDRQMQAYYDSVRNARYEHIRCHPSLAGYYWLYNDQLFSAPESNALREEIYRTVYAARYPEHPYTARLDTMFYRRIAVGKPFADFSAPDLEGRTHRLSELVAGKMALIDLWASWCGPCRRNGMAVIPVYNEFKAKGFTVVGVARETGNSEAMRKAIARDGYPWLNLLELNDRAGIWQLYGVSRGAGCQVLIDTDGTVLAIDPTAAELRQILARKLR</sequence>
<evidence type="ECO:0000313" key="8">
    <source>
        <dbReference type="Proteomes" id="UP000255233"/>
    </source>
</evidence>
<feature type="domain" description="Thioredoxin" evidence="6">
    <location>
        <begin position="276"/>
        <end position="416"/>
    </location>
</feature>
<evidence type="ECO:0000256" key="2">
    <source>
        <dbReference type="ARBA" id="ARBA00022748"/>
    </source>
</evidence>
<dbReference type="AlphaFoldDB" id="A0A379MTP1"/>
<evidence type="ECO:0000313" key="7">
    <source>
        <dbReference type="EMBL" id="SUE34109.1"/>
    </source>
</evidence>
<dbReference type="SUPFAM" id="SSF52833">
    <property type="entry name" value="Thioredoxin-like"/>
    <property type="match status" value="1"/>
</dbReference>
<evidence type="ECO:0000256" key="4">
    <source>
        <dbReference type="ARBA" id="ARBA00023284"/>
    </source>
</evidence>
<dbReference type="GO" id="GO:0016491">
    <property type="term" value="F:oxidoreductase activity"/>
    <property type="evidence" value="ECO:0007669"/>
    <property type="project" value="InterPro"/>
</dbReference>
<dbReference type="PANTHER" id="PTHR42852">
    <property type="entry name" value="THIOL:DISULFIDE INTERCHANGE PROTEIN DSBE"/>
    <property type="match status" value="1"/>
</dbReference>